<dbReference type="EMBL" id="NIDE01000004">
    <property type="protein sequence ID" value="OWK43320.1"/>
    <property type="molecule type" value="Genomic_DNA"/>
</dbReference>
<evidence type="ECO:0000313" key="2">
    <source>
        <dbReference type="EMBL" id="OWK43320.1"/>
    </source>
</evidence>
<sequence length="126" mass="13567">MSDATTPVAAHKDAMRRFAEARGWEPYHSPKNLVMALASEVGELCDLFRWLTPDESRRAADDPATRTAIADELADVANIVFLLSLHTDIDLSDAIRAKLTKNAVKYPVPPQPPGTGAGAESDRPGG</sequence>
<accession>A0A225DPB8</accession>
<dbReference type="CDD" id="cd11537">
    <property type="entry name" value="NTP-PPase_RS21-C6_like"/>
    <property type="match status" value="1"/>
</dbReference>
<dbReference type="AlphaFoldDB" id="A0A225DPB8"/>
<dbReference type="PANTHER" id="PTHR46523:SF1">
    <property type="entry name" value="DCTP PYROPHOSPHATASE 1"/>
    <property type="match status" value="1"/>
</dbReference>
<dbReference type="Proteomes" id="UP000214646">
    <property type="component" value="Unassembled WGS sequence"/>
</dbReference>
<dbReference type="Gene3D" id="1.10.287.1080">
    <property type="entry name" value="MazG-like"/>
    <property type="match status" value="1"/>
</dbReference>
<dbReference type="SUPFAM" id="SSF101386">
    <property type="entry name" value="all-alpha NTP pyrophosphatases"/>
    <property type="match status" value="1"/>
</dbReference>
<evidence type="ECO:0008006" key="4">
    <source>
        <dbReference type="Google" id="ProtNLM"/>
    </source>
</evidence>
<comment type="caution">
    <text evidence="2">The sequence shown here is derived from an EMBL/GenBank/DDBJ whole genome shotgun (WGS) entry which is preliminary data.</text>
</comment>
<dbReference type="Pfam" id="PF12643">
    <property type="entry name" value="MazG-like"/>
    <property type="match status" value="1"/>
</dbReference>
<protein>
    <recommendedName>
        <fullName evidence="4">Nucleotide pyrophosphohydrolase</fullName>
    </recommendedName>
</protein>
<dbReference type="OrthoDB" id="9791898at2"/>
<keyword evidence="3" id="KW-1185">Reference proteome</keyword>
<dbReference type="GO" id="GO:0047429">
    <property type="term" value="F:nucleoside triphosphate diphosphatase activity"/>
    <property type="evidence" value="ECO:0007669"/>
    <property type="project" value="InterPro"/>
</dbReference>
<evidence type="ECO:0000313" key="3">
    <source>
        <dbReference type="Proteomes" id="UP000214646"/>
    </source>
</evidence>
<organism evidence="2 3">
    <name type="scientific">Fimbriiglobus ruber</name>
    <dbReference type="NCBI Taxonomy" id="1908690"/>
    <lineage>
        <taxon>Bacteria</taxon>
        <taxon>Pseudomonadati</taxon>
        <taxon>Planctomycetota</taxon>
        <taxon>Planctomycetia</taxon>
        <taxon>Gemmatales</taxon>
        <taxon>Gemmataceae</taxon>
        <taxon>Fimbriiglobus</taxon>
    </lineage>
</organism>
<evidence type="ECO:0000256" key="1">
    <source>
        <dbReference type="SAM" id="MobiDB-lite"/>
    </source>
</evidence>
<feature type="region of interest" description="Disordered" evidence="1">
    <location>
        <begin position="102"/>
        <end position="126"/>
    </location>
</feature>
<dbReference type="RefSeq" id="WP_088254180.1">
    <property type="nucleotide sequence ID" value="NZ_NIDE01000004.1"/>
</dbReference>
<dbReference type="PANTHER" id="PTHR46523">
    <property type="entry name" value="DCTP PYROPHOSPHATASE 1"/>
    <property type="match status" value="1"/>
</dbReference>
<dbReference type="InterPro" id="IPR052555">
    <property type="entry name" value="dCTP_Pyrophosphatase"/>
</dbReference>
<reference evidence="3" key="1">
    <citation type="submission" date="2017-06" db="EMBL/GenBank/DDBJ databases">
        <title>Genome analysis of Fimbriiglobus ruber SP5, the first member of the order Planctomycetales with confirmed chitinolytic capability.</title>
        <authorList>
            <person name="Ravin N.V."/>
            <person name="Rakitin A.L."/>
            <person name="Ivanova A.A."/>
            <person name="Beletsky A.V."/>
            <person name="Kulichevskaya I.S."/>
            <person name="Mardanov A.V."/>
            <person name="Dedysh S.N."/>
        </authorList>
    </citation>
    <scope>NUCLEOTIDE SEQUENCE [LARGE SCALE GENOMIC DNA]</scope>
    <source>
        <strain evidence="3">SP5</strain>
    </source>
</reference>
<name>A0A225DPB8_9BACT</name>
<proteinExistence type="predicted"/>
<dbReference type="InterPro" id="IPR025984">
    <property type="entry name" value="DCTPP"/>
</dbReference>
<dbReference type="GO" id="GO:0009143">
    <property type="term" value="P:nucleoside triphosphate catabolic process"/>
    <property type="evidence" value="ECO:0007669"/>
    <property type="project" value="InterPro"/>
</dbReference>
<gene>
    <name evidence="2" type="ORF">FRUB_02919</name>
</gene>